<keyword evidence="1" id="KW-0472">Membrane</keyword>
<keyword evidence="1" id="KW-0812">Transmembrane</keyword>
<evidence type="ECO:0000256" key="1">
    <source>
        <dbReference type="SAM" id="Phobius"/>
    </source>
</evidence>
<proteinExistence type="predicted"/>
<evidence type="ECO:0000313" key="3">
    <source>
        <dbReference type="Proteomes" id="UP001515641"/>
    </source>
</evidence>
<dbReference type="RefSeq" id="WP_166451040.1">
    <property type="nucleotide sequence ID" value="NZ_JAAOMA010000004.1"/>
</dbReference>
<feature type="transmembrane region" description="Helical" evidence="1">
    <location>
        <begin position="59"/>
        <end position="79"/>
    </location>
</feature>
<dbReference type="InterPro" id="IPR007039">
    <property type="entry name" value="TrbC/VirB2"/>
</dbReference>
<evidence type="ECO:0000313" key="2">
    <source>
        <dbReference type="EMBL" id="NHR04530.1"/>
    </source>
</evidence>
<dbReference type="Proteomes" id="UP001515641">
    <property type="component" value="Unassembled WGS sequence"/>
</dbReference>
<dbReference type="Pfam" id="PF04956">
    <property type="entry name" value="TrbC"/>
    <property type="match status" value="1"/>
</dbReference>
<comment type="caution">
    <text evidence="2">The sequence shown here is derived from an EMBL/GenBank/DDBJ whole genome shotgun (WGS) entry which is preliminary data.</text>
</comment>
<gene>
    <name evidence="2" type="ORF">HA052_04905</name>
</gene>
<sequence>MQKLKSRALNLWKNEKLRKDTADWVKAIGLTAFLAALSPAALAFKLPVEGIVCDVASSLSGPVATGGAVILIVVGGLSIGFGEAALWKWCGGAVAGLSIALLAGQWLGMFNRASACIGV</sequence>
<feature type="transmembrane region" description="Helical" evidence="1">
    <location>
        <begin position="86"/>
        <end position="107"/>
    </location>
</feature>
<dbReference type="EMBL" id="JAAOMA010000004">
    <property type="protein sequence ID" value="NHR04530.1"/>
    <property type="molecule type" value="Genomic_DNA"/>
</dbReference>
<organism evidence="2 3">
    <name type="scientific">Chromobacterium fluminis</name>
    <dbReference type="NCBI Taxonomy" id="3044269"/>
    <lineage>
        <taxon>Bacteria</taxon>
        <taxon>Pseudomonadati</taxon>
        <taxon>Pseudomonadota</taxon>
        <taxon>Betaproteobacteria</taxon>
        <taxon>Neisseriales</taxon>
        <taxon>Chromobacteriaceae</taxon>
        <taxon>Chromobacterium</taxon>
    </lineage>
</organism>
<protein>
    <submittedName>
        <fullName evidence="2">TrbC/VirB2 family protein</fullName>
    </submittedName>
</protein>
<keyword evidence="3" id="KW-1185">Reference proteome</keyword>
<keyword evidence="1" id="KW-1133">Transmembrane helix</keyword>
<accession>A0ABX0L887</accession>
<reference evidence="2 3" key="1">
    <citation type="submission" date="2020-03" db="EMBL/GenBank/DDBJ databases">
        <title>Draft genome sequence of environmentally isolated cultures.</title>
        <authorList>
            <person name="Wilson H.S."/>
            <person name="De Leon M.E."/>
        </authorList>
    </citation>
    <scope>NUCLEOTIDE SEQUENCE [LARGE SCALE GENOMIC DNA]</scope>
    <source>
        <strain evidence="2 3">HSC-31F16</strain>
    </source>
</reference>
<name>A0ABX0L887_9NEIS</name>